<dbReference type="GO" id="GO:0004674">
    <property type="term" value="F:protein serine/threonine kinase activity"/>
    <property type="evidence" value="ECO:0007669"/>
    <property type="project" value="UniProtKB-KW"/>
</dbReference>
<dbReference type="InterPro" id="IPR025287">
    <property type="entry name" value="WAK_GUB"/>
</dbReference>
<dbReference type="FunFam" id="3.30.200.20:FF:000043">
    <property type="entry name" value="Wall-associated receptor kinase 2"/>
    <property type="match status" value="1"/>
</dbReference>
<keyword evidence="10 15" id="KW-1133">Transmembrane helix</keyword>
<dbReference type="PANTHER" id="PTHR27005">
    <property type="entry name" value="WALL-ASSOCIATED RECEPTOR KINASE-LIKE 21"/>
    <property type="match status" value="1"/>
</dbReference>
<protein>
    <recommendedName>
        <fullName evidence="17">Protein kinase domain-containing protein</fullName>
    </recommendedName>
</protein>
<dbReference type="InterPro" id="IPR018097">
    <property type="entry name" value="EGF_Ca-bd_CS"/>
</dbReference>
<evidence type="ECO:0000256" key="1">
    <source>
        <dbReference type="ARBA" id="ARBA00004479"/>
    </source>
</evidence>
<evidence type="ECO:0000256" key="9">
    <source>
        <dbReference type="ARBA" id="ARBA00022840"/>
    </source>
</evidence>
<evidence type="ECO:0000256" key="14">
    <source>
        <dbReference type="PROSITE-ProRule" id="PRU10141"/>
    </source>
</evidence>
<dbReference type="CDD" id="cd00054">
    <property type="entry name" value="EGF_CA"/>
    <property type="match status" value="2"/>
</dbReference>
<keyword evidence="2" id="KW-0723">Serine/threonine-protein kinase</keyword>
<evidence type="ECO:0000256" key="16">
    <source>
        <dbReference type="SAM" id="SignalP"/>
    </source>
</evidence>
<dbReference type="Pfam" id="PF07714">
    <property type="entry name" value="PK_Tyr_Ser-Thr"/>
    <property type="match status" value="1"/>
</dbReference>
<evidence type="ECO:0000256" key="5">
    <source>
        <dbReference type="ARBA" id="ARBA00022692"/>
    </source>
</evidence>
<keyword evidence="7 14" id="KW-0547">Nucleotide-binding</keyword>
<dbReference type="InterPro" id="IPR049883">
    <property type="entry name" value="NOTCH1_EGF-like"/>
</dbReference>
<feature type="signal peptide" evidence="16">
    <location>
        <begin position="1"/>
        <end position="28"/>
    </location>
</feature>
<evidence type="ECO:0000256" key="15">
    <source>
        <dbReference type="SAM" id="Phobius"/>
    </source>
</evidence>
<dbReference type="Gene3D" id="2.10.25.10">
    <property type="entry name" value="Laminin"/>
    <property type="match status" value="2"/>
</dbReference>
<keyword evidence="9 14" id="KW-0067">ATP-binding</keyword>
<keyword evidence="12" id="KW-1015">Disulfide bond</keyword>
<keyword evidence="5 15" id="KW-0812">Transmembrane</keyword>
<dbReference type="GO" id="GO:0007166">
    <property type="term" value="P:cell surface receptor signaling pathway"/>
    <property type="evidence" value="ECO:0007669"/>
    <property type="project" value="InterPro"/>
</dbReference>
<dbReference type="GO" id="GO:0005509">
    <property type="term" value="F:calcium ion binding"/>
    <property type="evidence" value="ECO:0007669"/>
    <property type="project" value="InterPro"/>
</dbReference>
<evidence type="ECO:0000256" key="10">
    <source>
        <dbReference type="ARBA" id="ARBA00022989"/>
    </source>
</evidence>
<dbReference type="PROSITE" id="PS00107">
    <property type="entry name" value="PROTEIN_KINASE_ATP"/>
    <property type="match status" value="1"/>
</dbReference>
<evidence type="ECO:0000259" key="17">
    <source>
        <dbReference type="PROSITE" id="PS50011"/>
    </source>
</evidence>
<dbReference type="InterPro" id="IPR011009">
    <property type="entry name" value="Kinase-like_dom_sf"/>
</dbReference>
<dbReference type="HOGENOM" id="CLU_000288_43_5_1"/>
<dbReference type="SUPFAM" id="SSF57184">
    <property type="entry name" value="Growth factor receptor domain"/>
    <property type="match status" value="1"/>
</dbReference>
<keyword evidence="6 16" id="KW-0732">Signal</keyword>
<evidence type="ECO:0000256" key="8">
    <source>
        <dbReference type="ARBA" id="ARBA00022777"/>
    </source>
</evidence>
<dbReference type="InterPro" id="IPR001245">
    <property type="entry name" value="Ser-Thr/Tyr_kinase_cat_dom"/>
</dbReference>
<dbReference type="InterPro" id="IPR001881">
    <property type="entry name" value="EGF-like_Ca-bd_dom"/>
</dbReference>
<dbReference type="GO" id="GO:0005886">
    <property type="term" value="C:plasma membrane"/>
    <property type="evidence" value="ECO:0007669"/>
    <property type="project" value="TreeGrafter"/>
</dbReference>
<proteinExistence type="predicted"/>
<dbReference type="Gene3D" id="3.30.200.20">
    <property type="entry name" value="Phosphorylase Kinase, domain 1"/>
    <property type="match status" value="1"/>
</dbReference>
<evidence type="ECO:0000256" key="2">
    <source>
        <dbReference type="ARBA" id="ARBA00022527"/>
    </source>
</evidence>
<dbReference type="Pfam" id="PF13947">
    <property type="entry name" value="GUB_WAK_bind"/>
    <property type="match status" value="1"/>
</dbReference>
<dbReference type="GO" id="GO:0030247">
    <property type="term" value="F:polysaccharide binding"/>
    <property type="evidence" value="ECO:0007669"/>
    <property type="project" value="InterPro"/>
</dbReference>
<keyword evidence="3" id="KW-0245">EGF-like domain</keyword>
<comment type="subcellular location">
    <subcellularLocation>
        <location evidence="1">Membrane</location>
        <topology evidence="1">Single-pass type I membrane protein</topology>
    </subcellularLocation>
</comment>
<dbReference type="SUPFAM" id="SSF56112">
    <property type="entry name" value="Protein kinase-like (PK-like)"/>
    <property type="match status" value="1"/>
</dbReference>
<dbReference type="EnsemblPlants" id="ORUFI09G06970.1">
    <property type="protein sequence ID" value="ORUFI09G06970.1"/>
    <property type="gene ID" value="ORUFI09G06970"/>
</dbReference>
<evidence type="ECO:0000256" key="6">
    <source>
        <dbReference type="ARBA" id="ARBA00022729"/>
    </source>
</evidence>
<feature type="chain" id="PRO_5002371597" description="Protein kinase domain-containing protein" evidence="16">
    <location>
        <begin position="29"/>
        <end position="773"/>
    </location>
</feature>
<dbReference type="Proteomes" id="UP000008022">
    <property type="component" value="Unassembled WGS sequence"/>
</dbReference>
<dbReference type="STRING" id="4529.A0A0E0QQ14"/>
<dbReference type="Gene3D" id="1.10.510.10">
    <property type="entry name" value="Transferase(Phosphotransferase) domain 1"/>
    <property type="match status" value="1"/>
</dbReference>
<feature type="binding site" evidence="14">
    <location>
        <position position="519"/>
    </location>
    <ligand>
        <name>ATP</name>
        <dbReference type="ChEBI" id="CHEBI:30616"/>
    </ligand>
</feature>
<feature type="transmembrane region" description="Helical" evidence="15">
    <location>
        <begin position="414"/>
        <end position="439"/>
    </location>
</feature>
<evidence type="ECO:0000256" key="3">
    <source>
        <dbReference type="ARBA" id="ARBA00022536"/>
    </source>
</evidence>
<keyword evidence="13" id="KW-0325">Glycoprotein</keyword>
<dbReference type="FunFam" id="2.10.25.10:FF:000002">
    <property type="entry name" value="Latent-transforming growth factor beta-binding protein 3"/>
    <property type="match status" value="1"/>
</dbReference>
<dbReference type="PROSITE" id="PS01187">
    <property type="entry name" value="EGF_CA"/>
    <property type="match status" value="1"/>
</dbReference>
<keyword evidence="4" id="KW-0808">Transferase</keyword>
<name>A0A0E0QQ14_ORYRU</name>
<evidence type="ECO:0000256" key="11">
    <source>
        <dbReference type="ARBA" id="ARBA00023136"/>
    </source>
</evidence>
<dbReference type="Gramene" id="ORUFI09G06970.1">
    <property type="protein sequence ID" value="ORUFI09G06970.1"/>
    <property type="gene ID" value="ORUFI09G06970"/>
</dbReference>
<evidence type="ECO:0000256" key="7">
    <source>
        <dbReference type="ARBA" id="ARBA00022741"/>
    </source>
</evidence>
<dbReference type="SMART" id="SM00181">
    <property type="entry name" value="EGF"/>
    <property type="match status" value="3"/>
</dbReference>
<evidence type="ECO:0000313" key="19">
    <source>
        <dbReference type="Proteomes" id="UP000008022"/>
    </source>
</evidence>
<keyword evidence="11 15" id="KW-0472">Membrane</keyword>
<dbReference type="AlphaFoldDB" id="A0A0E0QQ14"/>
<dbReference type="InterPro" id="IPR000742">
    <property type="entry name" value="EGF"/>
</dbReference>
<sequence>MASQETMSSSSSLAAWLLLVLLLPPLFAAVDDGMRSGGSGGKCTTSCGNVGFEYPFGVEDGCYRGGGFNLTCNHTYQPPRLFLGDGSVQVLDISVPHGWALINNTGMVFNSTETRVVLNRTWDQLVGGPYSLSGSNKIALVGCNARVDLRARVKVKHGGRGGDDDTGSNLISSCTAVCPLDLEDMTPVFAIGSGGSSAACSGVGCCQAGINLDIPSSYTIQIHNLQELGGSISPTDLVFISKEEFSYTNDMAFGNNIPQALPALLDWYISSDPSECTYESAPDCLSANSFCHAYDLGYKCHCSDGYQGNPYIRGGCHDIDECKSPQDYSCYGNCNNTPGSHICDCPRGYERNASTPNGCKDIDECGHRETYQCYGECINFPGGFDCLCYHGTDGDPRKEGGCLPVKHHLSARDLGLFIGLGVGSGTILLLIAVGAPFLSRKMKVRKLKRMRQTFFNQNHGLLLQRLISQNADISERMILTLPVLEKATNNFDRTREVGGGGHGIVYKGILNLEVVAIKKSRIIVEREINDFINEVAILSQINHRNVVKLIGCCLETEVPLLVYEFISNGSLDQHLHVDEPISLSWKDRMRIAVEVARALTYLHSAATVPVLDFGASRYDPINQTEVTTAVQGTIGYLDPKYYYTGHLTDKSDNFLLGKDPPIGLIRPGDSLVLHFASLLRQGQLVGILDPQVLTEGGGEVMEVALLAGMCTRMTGQDRPTMREVEMGLENLRVSKKLASHDTASSSLVSQMAEHRMIATGDMEESSIQYSMEK</sequence>
<dbReference type="InterPro" id="IPR000719">
    <property type="entry name" value="Prot_kinase_dom"/>
</dbReference>
<feature type="domain" description="Protein kinase" evidence="17">
    <location>
        <begin position="491"/>
        <end position="773"/>
    </location>
</feature>
<reference evidence="19" key="1">
    <citation type="submission" date="2013-06" db="EMBL/GenBank/DDBJ databases">
        <authorList>
            <person name="Zhao Q."/>
        </authorList>
    </citation>
    <scope>NUCLEOTIDE SEQUENCE</scope>
    <source>
        <strain evidence="19">cv. W1943</strain>
    </source>
</reference>
<evidence type="ECO:0000313" key="18">
    <source>
        <dbReference type="EnsemblPlants" id="ORUFI09G06970.1"/>
    </source>
</evidence>
<dbReference type="OMA" id="DECGHRE"/>
<evidence type="ECO:0000256" key="4">
    <source>
        <dbReference type="ARBA" id="ARBA00022679"/>
    </source>
</evidence>
<dbReference type="PROSITE" id="PS50011">
    <property type="entry name" value="PROTEIN_KINASE_DOM"/>
    <property type="match status" value="1"/>
</dbReference>
<keyword evidence="8" id="KW-0418">Kinase</keyword>
<dbReference type="PANTHER" id="PTHR27005:SF10">
    <property type="entry name" value="OS08G0501500 PROTEIN"/>
    <property type="match status" value="1"/>
</dbReference>
<organism evidence="18 19">
    <name type="scientific">Oryza rufipogon</name>
    <name type="common">Brownbeard rice</name>
    <name type="synonym">Asian wild rice</name>
    <dbReference type="NCBI Taxonomy" id="4529"/>
    <lineage>
        <taxon>Eukaryota</taxon>
        <taxon>Viridiplantae</taxon>
        <taxon>Streptophyta</taxon>
        <taxon>Embryophyta</taxon>
        <taxon>Tracheophyta</taxon>
        <taxon>Spermatophyta</taxon>
        <taxon>Magnoliopsida</taxon>
        <taxon>Liliopsida</taxon>
        <taxon>Poales</taxon>
        <taxon>Poaceae</taxon>
        <taxon>BOP clade</taxon>
        <taxon>Oryzoideae</taxon>
        <taxon>Oryzeae</taxon>
        <taxon>Oryzinae</taxon>
        <taxon>Oryza</taxon>
    </lineage>
</organism>
<keyword evidence="19" id="KW-1185">Reference proteome</keyword>
<reference evidence="18" key="2">
    <citation type="submission" date="2015-06" db="UniProtKB">
        <authorList>
            <consortium name="EnsemblPlants"/>
        </authorList>
    </citation>
    <scope>IDENTIFICATION</scope>
</reference>
<accession>A0A0E0QQ14</accession>
<dbReference type="InterPro" id="IPR045274">
    <property type="entry name" value="WAK-like"/>
</dbReference>
<evidence type="ECO:0000256" key="13">
    <source>
        <dbReference type="ARBA" id="ARBA00023180"/>
    </source>
</evidence>
<dbReference type="InterPro" id="IPR009030">
    <property type="entry name" value="Growth_fac_rcpt_cys_sf"/>
</dbReference>
<dbReference type="InterPro" id="IPR017441">
    <property type="entry name" value="Protein_kinase_ATP_BS"/>
</dbReference>
<dbReference type="GO" id="GO:0005524">
    <property type="term" value="F:ATP binding"/>
    <property type="evidence" value="ECO:0007669"/>
    <property type="project" value="UniProtKB-UniRule"/>
</dbReference>
<dbReference type="SMART" id="SM00179">
    <property type="entry name" value="EGF_CA"/>
    <property type="match status" value="2"/>
</dbReference>
<dbReference type="Pfam" id="PF07645">
    <property type="entry name" value="EGF_CA"/>
    <property type="match status" value="2"/>
</dbReference>
<evidence type="ECO:0000256" key="12">
    <source>
        <dbReference type="ARBA" id="ARBA00023157"/>
    </source>
</evidence>